<dbReference type="RefSeq" id="WP_205498306.1">
    <property type="nucleotide sequence ID" value="NZ_CP148066.1"/>
</dbReference>
<reference evidence="1" key="1">
    <citation type="submission" date="2024-03" db="EMBL/GenBank/DDBJ databases">
        <title>Complete genome sequence of Mycoplasma gypis type strain B1/T1.</title>
        <authorList>
            <person name="Spergser J."/>
        </authorList>
    </citation>
    <scope>NUCLEOTIDE SEQUENCE [LARGE SCALE GENOMIC DNA]</scope>
    <source>
        <strain evidence="1">B1/T1</strain>
    </source>
</reference>
<sequence length="411" mass="48221">MKKLKLKKLKKFLLALLFVLIGAFTCIAIGLKVSSPYRVSIYNYESYLAKPIIQKINKQYSYRLFSEINQFTRAIDQGKTVGGVGSDYQIATLIYENKLQKIDYSLIFNDVALANEDQKEEKIKNHFTDITWQHMKNFDNWIYQKIQSSKGSKSKILSDSEYDVDGDGVADRFYQYMIPYFIQDKIVAYNINKKYRNYIKPFDENFNNDLSWQNIYKTLKQNNYHTFGWTNSFLDNLMIGQFYSNNKSNETVNQIKNESIQKFMNLSKESTNLTKEIDQITNGFTDFVKNTTSWSIKDTRHNRLITNGLELVNDLIDPNPNKLDVGLMYNGDVLDSYYSHDNFSELNDGENINFVRPQLNLLLLDGWIISKNVEKKDAQKLQKFLRDNLFSAENIDIEKEFLSYLNWKILN</sequence>
<dbReference type="EMBL" id="CP148066">
    <property type="protein sequence ID" value="WXL28185.1"/>
    <property type="molecule type" value="Genomic_DNA"/>
</dbReference>
<protein>
    <submittedName>
        <fullName evidence="1">Uncharacterized protein</fullName>
    </submittedName>
</protein>
<accession>A0ABZ2RMB2</accession>
<evidence type="ECO:0000313" key="1">
    <source>
        <dbReference type="EMBL" id="WXL28185.1"/>
    </source>
</evidence>
<gene>
    <name evidence="1" type="ORF">WG616_02325</name>
</gene>
<name>A0ABZ2RMB2_9BACT</name>
<evidence type="ECO:0000313" key="2">
    <source>
        <dbReference type="Proteomes" id="UP001460679"/>
    </source>
</evidence>
<organism evidence="1 2">
    <name type="scientific">[Mycoplasma] gypis</name>
    <dbReference type="NCBI Taxonomy" id="92404"/>
    <lineage>
        <taxon>Bacteria</taxon>
        <taxon>Bacillati</taxon>
        <taxon>Mycoplasmatota</taxon>
        <taxon>Mycoplasmoidales</taxon>
        <taxon>Metamycoplasmataceae</taxon>
        <taxon>Metamycoplasma</taxon>
    </lineage>
</organism>
<proteinExistence type="predicted"/>
<keyword evidence="2" id="KW-1185">Reference proteome</keyword>
<dbReference type="Proteomes" id="UP001460679">
    <property type="component" value="Chromosome"/>
</dbReference>